<evidence type="ECO:0000256" key="6">
    <source>
        <dbReference type="RuleBase" id="RU000481"/>
    </source>
</evidence>
<dbReference type="GO" id="GO:0030170">
    <property type="term" value="F:pyridoxal phosphate binding"/>
    <property type="evidence" value="ECO:0007669"/>
    <property type="project" value="InterPro"/>
</dbReference>
<dbReference type="GO" id="GO:0008483">
    <property type="term" value="F:transaminase activity"/>
    <property type="evidence" value="ECO:0007669"/>
    <property type="project" value="UniProtKB-KW"/>
</dbReference>
<evidence type="ECO:0000259" key="7">
    <source>
        <dbReference type="Pfam" id="PF00155"/>
    </source>
</evidence>
<dbReference type="InterPro" id="IPR015422">
    <property type="entry name" value="PyrdxlP-dep_Trfase_small"/>
</dbReference>
<comment type="similarity">
    <text evidence="2 6">Belongs to the class-I pyridoxal-phosphate-dependent aminotransferase family.</text>
</comment>
<name>A0A1C6HS98_9FIRM</name>
<evidence type="ECO:0000256" key="4">
    <source>
        <dbReference type="ARBA" id="ARBA00022679"/>
    </source>
</evidence>
<dbReference type="InterPro" id="IPR004838">
    <property type="entry name" value="NHTrfase_class1_PyrdxlP-BS"/>
</dbReference>
<keyword evidence="4 6" id="KW-0808">Transferase</keyword>
<dbReference type="Gene3D" id="3.90.1150.10">
    <property type="entry name" value="Aspartate Aminotransferase, domain 1"/>
    <property type="match status" value="1"/>
</dbReference>
<evidence type="ECO:0000256" key="3">
    <source>
        <dbReference type="ARBA" id="ARBA00022576"/>
    </source>
</evidence>
<dbReference type="AlphaFoldDB" id="A0A1C6HS98"/>
<evidence type="ECO:0000313" key="8">
    <source>
        <dbReference type="EMBL" id="SCJ60338.1"/>
    </source>
</evidence>
<protein>
    <recommendedName>
        <fullName evidence="6">Aminotransferase</fullName>
        <ecNumber evidence="6">2.6.1.-</ecNumber>
    </recommendedName>
</protein>
<organism evidence="8">
    <name type="scientific">uncultured Anaerotruncus sp</name>
    <dbReference type="NCBI Taxonomy" id="905011"/>
    <lineage>
        <taxon>Bacteria</taxon>
        <taxon>Bacillati</taxon>
        <taxon>Bacillota</taxon>
        <taxon>Clostridia</taxon>
        <taxon>Eubacteriales</taxon>
        <taxon>Oscillospiraceae</taxon>
        <taxon>Anaerotruncus</taxon>
        <taxon>environmental samples</taxon>
    </lineage>
</organism>
<dbReference type="CDD" id="cd00609">
    <property type="entry name" value="AAT_like"/>
    <property type="match status" value="1"/>
</dbReference>
<dbReference type="InterPro" id="IPR015424">
    <property type="entry name" value="PyrdxlP-dep_Trfase"/>
</dbReference>
<evidence type="ECO:0000256" key="1">
    <source>
        <dbReference type="ARBA" id="ARBA00001933"/>
    </source>
</evidence>
<dbReference type="SUPFAM" id="SSF53383">
    <property type="entry name" value="PLP-dependent transferases"/>
    <property type="match status" value="1"/>
</dbReference>
<dbReference type="Pfam" id="PF00155">
    <property type="entry name" value="Aminotran_1_2"/>
    <property type="match status" value="1"/>
</dbReference>
<evidence type="ECO:0000256" key="5">
    <source>
        <dbReference type="ARBA" id="ARBA00022898"/>
    </source>
</evidence>
<dbReference type="EC" id="2.6.1.-" evidence="6"/>
<keyword evidence="5" id="KW-0663">Pyridoxal phosphate</keyword>
<gene>
    <name evidence="8" type="primary">patA</name>
    <name evidence="8" type="ORF">SAMEA3545359_01010</name>
</gene>
<dbReference type="PANTHER" id="PTHR46383:SF3">
    <property type="entry name" value="ASPARTATE AMINOTRANSFERASE-RELATED"/>
    <property type="match status" value="1"/>
</dbReference>
<comment type="cofactor">
    <cofactor evidence="1 6">
        <name>pyridoxal 5'-phosphate</name>
        <dbReference type="ChEBI" id="CHEBI:597326"/>
    </cofactor>
</comment>
<dbReference type="InterPro" id="IPR015421">
    <property type="entry name" value="PyrdxlP-dep_Trfase_major"/>
</dbReference>
<dbReference type="PROSITE" id="PS00105">
    <property type="entry name" value="AA_TRANSFER_CLASS_1"/>
    <property type="match status" value="1"/>
</dbReference>
<sequence length="390" mass="43313">MISYDRILSDKVKMVKPSGIRKFFDLASEMEGVISLGVGEPDFDTPYSVRQAGIRSLEQGRTYYTANNGLMELREGISRYLQRRFSLSYAPKDEILVTVGGSEAIDIGVRALVNPGDEVIIPQPSFVCYEPIVQLCGGVPVIIETKVEDEFRLTAKDLKEKITSKTKLLILPFPNNPTGAIMCREDLEEIAQVLRGTDICVLSDEIYAELTYGGVKHTSIAQLDDMWERTLLVGGFSKSYAMTGWRLGYVCAPAPIVAQIKKIHQFAIMCAPTTSQYAAIEAINNCDEEIEAMRDEYDARRRFIVDAFNKMGLDCFSPRGAFYVFPCIKSTGLSSAAFCEQLLQAKKIAVVPGDAFGACGEGYLRVSYCYSIKHLKKAVEKIGEFIRELG</sequence>
<dbReference type="EMBL" id="FMHG01000001">
    <property type="protein sequence ID" value="SCJ60338.1"/>
    <property type="molecule type" value="Genomic_DNA"/>
</dbReference>
<keyword evidence="3 6" id="KW-0032">Aminotransferase</keyword>
<reference evidence="8" key="1">
    <citation type="submission" date="2015-09" db="EMBL/GenBank/DDBJ databases">
        <authorList>
            <consortium name="Pathogen Informatics"/>
        </authorList>
    </citation>
    <scope>NUCLEOTIDE SEQUENCE</scope>
    <source>
        <strain evidence="8">2789STDY5834896</strain>
    </source>
</reference>
<dbReference type="GO" id="GO:0006520">
    <property type="term" value="P:amino acid metabolic process"/>
    <property type="evidence" value="ECO:0007669"/>
    <property type="project" value="InterPro"/>
</dbReference>
<feature type="domain" description="Aminotransferase class I/classII large" evidence="7">
    <location>
        <begin position="32"/>
        <end position="382"/>
    </location>
</feature>
<dbReference type="InterPro" id="IPR004839">
    <property type="entry name" value="Aminotransferase_I/II_large"/>
</dbReference>
<dbReference type="PANTHER" id="PTHR46383">
    <property type="entry name" value="ASPARTATE AMINOTRANSFERASE"/>
    <property type="match status" value="1"/>
</dbReference>
<dbReference type="InterPro" id="IPR050596">
    <property type="entry name" value="AspAT/PAT-like"/>
</dbReference>
<accession>A0A1C6HS98</accession>
<proteinExistence type="inferred from homology"/>
<evidence type="ECO:0000256" key="2">
    <source>
        <dbReference type="ARBA" id="ARBA00007441"/>
    </source>
</evidence>
<dbReference type="Gene3D" id="3.40.640.10">
    <property type="entry name" value="Type I PLP-dependent aspartate aminotransferase-like (Major domain)"/>
    <property type="match status" value="1"/>
</dbReference>
<dbReference type="FunFam" id="3.40.640.10:FF:000033">
    <property type="entry name" value="Aspartate aminotransferase"/>
    <property type="match status" value="1"/>
</dbReference>